<dbReference type="Gene3D" id="3.40.630.30">
    <property type="match status" value="1"/>
</dbReference>
<dbReference type="GO" id="GO:0016746">
    <property type="term" value="F:acyltransferase activity"/>
    <property type="evidence" value="ECO:0007669"/>
    <property type="project" value="UniProtKB-KW"/>
</dbReference>
<dbReference type="SUPFAM" id="SSF55729">
    <property type="entry name" value="Acyl-CoA N-acyltransferases (Nat)"/>
    <property type="match status" value="1"/>
</dbReference>
<evidence type="ECO:0000256" key="1">
    <source>
        <dbReference type="ARBA" id="ARBA00022679"/>
    </source>
</evidence>
<reference evidence="5" key="1">
    <citation type="journal article" date="2019" name="Int. J. Syst. Evol. Microbiol.">
        <title>The Global Catalogue of Microorganisms (GCM) 10K type strain sequencing project: providing services to taxonomists for standard genome sequencing and annotation.</title>
        <authorList>
            <consortium name="The Broad Institute Genomics Platform"/>
            <consortium name="The Broad Institute Genome Sequencing Center for Infectious Disease"/>
            <person name="Wu L."/>
            <person name="Ma J."/>
        </authorList>
    </citation>
    <scope>NUCLEOTIDE SEQUENCE [LARGE SCALE GENOMIC DNA]</scope>
    <source>
        <strain evidence="5">CGMCC 1.12286</strain>
    </source>
</reference>
<name>A0ABW4JFP3_9BACL</name>
<dbReference type="Proteomes" id="UP001597079">
    <property type="component" value="Unassembled WGS sequence"/>
</dbReference>
<evidence type="ECO:0000256" key="2">
    <source>
        <dbReference type="ARBA" id="ARBA00023315"/>
    </source>
</evidence>
<dbReference type="PANTHER" id="PTHR43626">
    <property type="entry name" value="ACYL-COA N-ACYLTRANSFERASE"/>
    <property type="match status" value="1"/>
</dbReference>
<dbReference type="Pfam" id="PF00583">
    <property type="entry name" value="Acetyltransf_1"/>
    <property type="match status" value="1"/>
</dbReference>
<gene>
    <name evidence="4" type="ORF">ACFSB2_11000</name>
</gene>
<evidence type="ECO:0000313" key="5">
    <source>
        <dbReference type="Proteomes" id="UP001597079"/>
    </source>
</evidence>
<accession>A0ABW4JFP3</accession>
<dbReference type="InterPro" id="IPR000182">
    <property type="entry name" value="GNAT_dom"/>
</dbReference>
<dbReference type="EC" id="2.3.-.-" evidence="4"/>
<keyword evidence="2 4" id="KW-0012">Acyltransferase</keyword>
<comment type="caution">
    <text evidence="4">The sequence shown here is derived from an EMBL/GenBank/DDBJ whole genome shotgun (WGS) entry which is preliminary data.</text>
</comment>
<evidence type="ECO:0000259" key="3">
    <source>
        <dbReference type="PROSITE" id="PS51186"/>
    </source>
</evidence>
<evidence type="ECO:0000313" key="4">
    <source>
        <dbReference type="EMBL" id="MFD1675221.1"/>
    </source>
</evidence>
<keyword evidence="5" id="KW-1185">Reference proteome</keyword>
<dbReference type="EMBL" id="JBHUCX010000028">
    <property type="protein sequence ID" value="MFD1675221.1"/>
    <property type="molecule type" value="Genomic_DNA"/>
</dbReference>
<feature type="domain" description="N-acetyltransferase" evidence="3">
    <location>
        <begin position="1"/>
        <end position="132"/>
    </location>
</feature>
<dbReference type="PROSITE" id="PS51186">
    <property type="entry name" value="GNAT"/>
    <property type="match status" value="1"/>
</dbReference>
<organism evidence="4 5">
    <name type="scientific">Alicyclobacillus fodiniaquatilis</name>
    <dbReference type="NCBI Taxonomy" id="1661150"/>
    <lineage>
        <taxon>Bacteria</taxon>
        <taxon>Bacillati</taxon>
        <taxon>Bacillota</taxon>
        <taxon>Bacilli</taxon>
        <taxon>Bacillales</taxon>
        <taxon>Alicyclobacillaceae</taxon>
        <taxon>Alicyclobacillus</taxon>
    </lineage>
</organism>
<dbReference type="InterPro" id="IPR045039">
    <property type="entry name" value="NSI-like"/>
</dbReference>
<sequence>MLLHCERKIDAQSVRNLYDHVGWWPQRTLADINVVLNSGDAAIGVWADGRLVGFARVVSDGKFRAFIEDVVVHEDFRHRGIASKMSSKLADELSHIETITLFCGAELVPLYQSRGFKGTRQVVMHRKGAQKG</sequence>
<keyword evidence="1 4" id="KW-0808">Transferase</keyword>
<dbReference type="CDD" id="cd04301">
    <property type="entry name" value="NAT_SF"/>
    <property type="match status" value="1"/>
</dbReference>
<dbReference type="RefSeq" id="WP_377943374.1">
    <property type="nucleotide sequence ID" value="NZ_JBHUCX010000028.1"/>
</dbReference>
<dbReference type="PANTHER" id="PTHR43626:SF4">
    <property type="entry name" value="GCN5-RELATED N-ACETYLTRANSFERASE 2, CHLOROPLASTIC"/>
    <property type="match status" value="1"/>
</dbReference>
<proteinExistence type="predicted"/>
<protein>
    <submittedName>
        <fullName evidence="4">GNAT family N-acetyltransferase</fullName>
        <ecNumber evidence="4">2.3.-.-</ecNumber>
    </submittedName>
</protein>
<dbReference type="InterPro" id="IPR016181">
    <property type="entry name" value="Acyl_CoA_acyltransferase"/>
</dbReference>